<feature type="chain" id="PRO_5007285228" evidence="1">
    <location>
        <begin position="19"/>
        <end position="233"/>
    </location>
</feature>
<organism evidence="2">
    <name type="scientific">Rhipicephalus appendiculatus</name>
    <name type="common">Brown ear tick</name>
    <dbReference type="NCBI Taxonomy" id="34631"/>
    <lineage>
        <taxon>Eukaryota</taxon>
        <taxon>Metazoa</taxon>
        <taxon>Ecdysozoa</taxon>
        <taxon>Arthropoda</taxon>
        <taxon>Chelicerata</taxon>
        <taxon>Arachnida</taxon>
        <taxon>Acari</taxon>
        <taxon>Parasitiformes</taxon>
        <taxon>Ixodida</taxon>
        <taxon>Ixodoidea</taxon>
        <taxon>Ixodidae</taxon>
        <taxon>Rhipicephalinae</taxon>
        <taxon>Rhipicephalus</taxon>
        <taxon>Rhipicephalus</taxon>
    </lineage>
</organism>
<sequence>MACMLKAVLIAFAAFGAAERLSAIHEAALDEHASSDVSAEQTKIRSSEATVRNAFQEFWECHSVAWTFRSTDGTYEECKRQYREAQNATGVLLQQSYFHRYYNRTFTAKYYWTYHGNDSAFRDGTFEEPAEVEQVVEYVGNDMSCLVVRVAPWWYDDKKLCKPPEWPVGVHGNRSTCRTRPHYELLVDDDHTDDVPGDCTAKYNDTITRARVIIDRQFYNNSICKILMGQRNK</sequence>
<dbReference type="EMBL" id="GEDV01010467">
    <property type="protein sequence ID" value="JAP78090.1"/>
    <property type="molecule type" value="Transcribed_RNA"/>
</dbReference>
<name>A0A131YHZ6_RHIAP</name>
<proteinExistence type="predicted"/>
<dbReference type="AlphaFoldDB" id="A0A131YHZ6"/>
<protein>
    <submittedName>
        <fullName evidence="2">Lipocalin</fullName>
    </submittedName>
</protein>
<reference evidence="2" key="1">
    <citation type="journal article" date="2016" name="Ticks Tick Borne Dis.">
        <title>De novo assembly and annotation of the salivary gland transcriptome of Rhipicephalus appendiculatus male and female ticks during blood feeding.</title>
        <authorList>
            <person name="de Castro M.H."/>
            <person name="de Klerk D."/>
            <person name="Pienaar R."/>
            <person name="Latif A.A."/>
            <person name="Rees D.J."/>
            <person name="Mans B.J."/>
        </authorList>
    </citation>
    <scope>NUCLEOTIDE SEQUENCE</scope>
    <source>
        <tissue evidence="2">Salivary glands</tissue>
    </source>
</reference>
<accession>A0A131YHZ6</accession>
<evidence type="ECO:0000256" key="1">
    <source>
        <dbReference type="SAM" id="SignalP"/>
    </source>
</evidence>
<evidence type="ECO:0000313" key="2">
    <source>
        <dbReference type="EMBL" id="JAP78090.1"/>
    </source>
</evidence>
<feature type="signal peptide" evidence="1">
    <location>
        <begin position="1"/>
        <end position="18"/>
    </location>
</feature>
<keyword evidence="1" id="KW-0732">Signal</keyword>